<dbReference type="EMBL" id="DSEU01000050">
    <property type="protein sequence ID" value="HEM67410.1"/>
    <property type="molecule type" value="Genomic_DNA"/>
</dbReference>
<accession>A0A7J2U3I1</accession>
<proteinExistence type="predicted"/>
<dbReference type="AlphaFoldDB" id="A0A7J2U3I1"/>
<comment type="caution">
    <text evidence="1">The sequence shown here is derived from an EMBL/GenBank/DDBJ whole genome shotgun (WGS) entry which is preliminary data.</text>
</comment>
<sequence length="79" mass="9114">MLKPYINGCFVADAQELTQTLVLFINAGVDEGNTRRLFIVEDRNHTSTKHMPEKLKVFEEIYVFRNWIGEEQGKGSDKP</sequence>
<protein>
    <submittedName>
        <fullName evidence="1">Uncharacterized protein</fullName>
    </submittedName>
</protein>
<reference evidence="1" key="1">
    <citation type="journal article" date="2020" name="mSystems">
        <title>Genome- and Community-Level Interaction Insights into Carbon Utilization and Element Cycling Functions of Hydrothermarchaeota in Hydrothermal Sediment.</title>
        <authorList>
            <person name="Zhou Z."/>
            <person name="Liu Y."/>
            <person name="Xu W."/>
            <person name="Pan J."/>
            <person name="Luo Z.H."/>
            <person name="Li M."/>
        </authorList>
    </citation>
    <scope>NUCLEOTIDE SEQUENCE [LARGE SCALE GENOMIC DNA]</scope>
    <source>
        <strain evidence="1">SpSt-125</strain>
    </source>
</reference>
<organism evidence="1">
    <name type="scientific">Ignisphaera aggregans</name>
    <dbReference type="NCBI Taxonomy" id="334771"/>
    <lineage>
        <taxon>Archaea</taxon>
        <taxon>Thermoproteota</taxon>
        <taxon>Thermoprotei</taxon>
        <taxon>Desulfurococcales</taxon>
        <taxon>Desulfurococcaceae</taxon>
        <taxon>Ignisphaera</taxon>
    </lineage>
</organism>
<evidence type="ECO:0000313" key="1">
    <source>
        <dbReference type="EMBL" id="HEM67410.1"/>
    </source>
</evidence>
<gene>
    <name evidence="1" type="ORF">ENO26_07600</name>
</gene>
<name>A0A7J2U3I1_9CREN</name>